<dbReference type="InterPro" id="IPR000792">
    <property type="entry name" value="Tscrpt_reg_LuxR_C"/>
</dbReference>
<dbReference type="SUPFAM" id="SSF46894">
    <property type="entry name" value="C-terminal effector domain of the bipartite response regulators"/>
    <property type="match status" value="1"/>
</dbReference>
<dbReference type="EMBL" id="CP001843">
    <property type="protein sequence ID" value="AEF83674.1"/>
    <property type="molecule type" value="Genomic_DNA"/>
</dbReference>
<name>F5YJK9_TREPZ</name>
<reference evidence="5 6" key="2">
    <citation type="journal article" date="2011" name="ISME J.">
        <title>RNA-seq reveals cooperative metabolic interactions between two termite-gut spirochete species in co-culture.</title>
        <authorList>
            <person name="Rosenthal A.Z."/>
            <person name="Matson E.G."/>
            <person name="Eldar A."/>
            <person name="Leadbetter J.R."/>
        </authorList>
    </citation>
    <scope>NUCLEOTIDE SEQUENCE [LARGE SCALE GENOMIC DNA]</scope>
    <source>
        <strain evidence="6">ATCC BAA-887 / DSM 12427 / ZAS-2</strain>
    </source>
</reference>
<keyword evidence="3" id="KW-0804">Transcription</keyword>
<dbReference type="InterPro" id="IPR036388">
    <property type="entry name" value="WH-like_DNA-bd_sf"/>
</dbReference>
<feature type="domain" description="HTH luxR-type" evidence="4">
    <location>
        <begin position="785"/>
        <end position="850"/>
    </location>
</feature>
<accession>F5YJK9</accession>
<keyword evidence="6" id="KW-1185">Reference proteome</keyword>
<dbReference type="Proteomes" id="UP000009223">
    <property type="component" value="Chromosome"/>
</dbReference>
<dbReference type="CDD" id="cd06170">
    <property type="entry name" value="LuxR_C_like"/>
    <property type="match status" value="1"/>
</dbReference>
<dbReference type="SUPFAM" id="SSF52540">
    <property type="entry name" value="P-loop containing nucleoside triphosphate hydrolases"/>
    <property type="match status" value="1"/>
</dbReference>
<dbReference type="Pfam" id="PF00196">
    <property type="entry name" value="GerE"/>
    <property type="match status" value="1"/>
</dbReference>
<sequence length="859" mass="97913">MPDQLFYSNVPINSGNQIYLDRPQVHDLLEKAARSPIVTVTAGAGYGKTQAVYSFARKYNAVTAWIQFSERDNLGGRFWENYTRAVGFIDKETELKLRALEFPDTDQKFERYMRIPRNDIKPAQKYLFVYDDFHLIRDPGVLHFIERSITTPFSNITSILISRTEPRINSIPLLSKGYLAQINEDDLRFTAEETQEYFYLQQVDAPPDAAATVCRDTEGWAFAIHLAALAIKNEPSGKRYAPSSVKANIFKLIESEVVAVISEDLRKFLIKISLIEHLARDILLDIAGDAGILEELEGLGSFVRYDPYLNAWRVHHLFLEYLSGRQGELSEEEKQDVYSKAARWCVENNLKMDAFSYYEKAGSYDAFLEASYTLPPILPSPMAAFLLEILDRAPDSLFQENPLAYLLQTRILFTLKQFDRASAGLREIITQLEIEAPSFFNNRVLTGCYNNLGLIGLITSMHTCDYSYVSFFERAYHYSQLSGHKLTGPATVAPLSSYLCRVSSPEKGEAERYNEAIAAMAPYMSDANGGLGYGMGDMAWAELAFFRVDMANAEQMAYQALFKAQKKNQYEIASRAFFYLIRINLFYGNPEKIEELLKLMEAQLEEKGYLNRYTDYDVQTGWFYAHIGQISRMASWLKNDFEESDLNPMLLGQETLVRVKYYITQKQHLKALRLIENDKDEYGMGAFLFGKIGNKLIEAMCFYDMKDIPWAINSLEEAYYLAAPNGLDMIFIEQGKRTRALFSAVLKHQCSIPREWLEKILRSASAYAKKLYITVEKFQDPDYEDAAGPVILSRRELLVLRGLSRGLTREELADDGDISLNTVKSVIRSVYNKLGAVNRADAVRIATSLGILKSDDLRN</sequence>
<organism evidence="5 6">
    <name type="scientific">Treponema primitia (strain ATCC BAA-887 / DSM 12427 / ZAS-2)</name>
    <dbReference type="NCBI Taxonomy" id="545694"/>
    <lineage>
        <taxon>Bacteria</taxon>
        <taxon>Pseudomonadati</taxon>
        <taxon>Spirochaetota</taxon>
        <taxon>Spirochaetia</taxon>
        <taxon>Spirochaetales</taxon>
        <taxon>Treponemataceae</taxon>
        <taxon>Treponema</taxon>
    </lineage>
</organism>
<dbReference type="InterPro" id="IPR059106">
    <property type="entry name" value="WHD_MalT"/>
</dbReference>
<dbReference type="eggNOG" id="COG2909">
    <property type="taxonomic scope" value="Bacteria"/>
</dbReference>
<dbReference type="Gene3D" id="1.10.10.10">
    <property type="entry name" value="Winged helix-like DNA-binding domain superfamily/Winged helix DNA-binding domain"/>
    <property type="match status" value="1"/>
</dbReference>
<dbReference type="SMART" id="SM00421">
    <property type="entry name" value="HTH_LUXR"/>
    <property type="match status" value="1"/>
</dbReference>
<evidence type="ECO:0000256" key="2">
    <source>
        <dbReference type="ARBA" id="ARBA00023125"/>
    </source>
</evidence>
<evidence type="ECO:0000313" key="6">
    <source>
        <dbReference type="Proteomes" id="UP000009223"/>
    </source>
</evidence>
<dbReference type="PROSITE" id="PS50043">
    <property type="entry name" value="HTH_LUXR_2"/>
    <property type="match status" value="1"/>
</dbReference>
<proteinExistence type="predicted"/>
<dbReference type="HOGENOM" id="CLU_006325_4_0_12"/>
<dbReference type="OrthoDB" id="9789465at2"/>
<evidence type="ECO:0000256" key="1">
    <source>
        <dbReference type="ARBA" id="ARBA00023015"/>
    </source>
</evidence>
<dbReference type="PANTHER" id="PTHR44688">
    <property type="entry name" value="DNA-BINDING TRANSCRIPTIONAL ACTIVATOR DEVR_DOSR"/>
    <property type="match status" value="1"/>
</dbReference>
<evidence type="ECO:0000259" key="4">
    <source>
        <dbReference type="PROSITE" id="PS50043"/>
    </source>
</evidence>
<evidence type="ECO:0000256" key="3">
    <source>
        <dbReference type="ARBA" id="ARBA00023163"/>
    </source>
</evidence>
<dbReference type="InterPro" id="IPR011990">
    <property type="entry name" value="TPR-like_helical_dom_sf"/>
</dbReference>
<dbReference type="KEGG" id="tpi:TREPR_3406"/>
<dbReference type="Gene3D" id="1.25.40.10">
    <property type="entry name" value="Tetratricopeptide repeat domain"/>
    <property type="match status" value="1"/>
</dbReference>
<dbReference type="GO" id="GO:0006355">
    <property type="term" value="P:regulation of DNA-templated transcription"/>
    <property type="evidence" value="ECO:0007669"/>
    <property type="project" value="InterPro"/>
</dbReference>
<keyword evidence="2" id="KW-0238">DNA-binding</keyword>
<dbReference type="STRING" id="545694.TREPR_3406"/>
<dbReference type="InterPro" id="IPR016032">
    <property type="entry name" value="Sig_transdc_resp-reg_C-effctor"/>
</dbReference>
<reference evidence="6" key="1">
    <citation type="submission" date="2009-12" db="EMBL/GenBank/DDBJ databases">
        <title>Complete sequence of Treponema primitia strain ZAS-2.</title>
        <authorList>
            <person name="Tetu S.G."/>
            <person name="Matson E."/>
            <person name="Ren Q."/>
            <person name="Seshadri R."/>
            <person name="Elbourne L."/>
            <person name="Hassan K.A."/>
            <person name="Durkin A."/>
            <person name="Radune D."/>
            <person name="Mohamoud Y."/>
            <person name="Shay R."/>
            <person name="Jin S."/>
            <person name="Zhang X."/>
            <person name="Lucey K."/>
            <person name="Ballor N.R."/>
            <person name="Ottesen E."/>
            <person name="Rosenthal R."/>
            <person name="Allen A."/>
            <person name="Leadbetter J.R."/>
            <person name="Paulsen I.T."/>
        </authorList>
    </citation>
    <scope>NUCLEOTIDE SEQUENCE [LARGE SCALE GENOMIC DNA]</scope>
    <source>
        <strain evidence="6">ATCC BAA-887 / DSM 12427 / ZAS-2</strain>
    </source>
</reference>
<gene>
    <name evidence="5" type="ordered locus">TREPR_3406</name>
</gene>
<keyword evidence="1" id="KW-0805">Transcription regulation</keyword>
<dbReference type="RefSeq" id="WP_015706877.1">
    <property type="nucleotide sequence ID" value="NC_015578.1"/>
</dbReference>
<dbReference type="Pfam" id="PF25873">
    <property type="entry name" value="WHD_MalT"/>
    <property type="match status" value="1"/>
</dbReference>
<protein>
    <submittedName>
        <fullName evidence="5">Transcriptional regulator, LuxR family protein</fullName>
    </submittedName>
</protein>
<evidence type="ECO:0000313" key="5">
    <source>
        <dbReference type="EMBL" id="AEF83674.1"/>
    </source>
</evidence>
<dbReference type="InterPro" id="IPR027417">
    <property type="entry name" value="P-loop_NTPase"/>
</dbReference>
<dbReference type="AlphaFoldDB" id="F5YJK9"/>
<dbReference type="PANTHER" id="PTHR44688:SF16">
    <property type="entry name" value="DNA-BINDING TRANSCRIPTIONAL ACTIVATOR DEVR_DOSR"/>
    <property type="match status" value="1"/>
</dbReference>
<dbReference type="GO" id="GO:0003677">
    <property type="term" value="F:DNA binding"/>
    <property type="evidence" value="ECO:0007669"/>
    <property type="project" value="UniProtKB-KW"/>
</dbReference>